<dbReference type="Gramene" id="OPUNC07G02620.1">
    <property type="protein sequence ID" value="OPUNC07G02620.1"/>
    <property type="gene ID" value="OPUNC07G02620"/>
</dbReference>
<dbReference type="PANTHER" id="PTHR33110:SF108">
    <property type="entry name" value="OS11G0154200 PROTEIN"/>
    <property type="match status" value="1"/>
</dbReference>
<dbReference type="Proteomes" id="UP000026962">
    <property type="component" value="Chromosome 7"/>
</dbReference>
<dbReference type="AlphaFoldDB" id="A0A0E0LH10"/>
<evidence type="ECO:0000313" key="3">
    <source>
        <dbReference type="Proteomes" id="UP000026962"/>
    </source>
</evidence>
<protein>
    <recommendedName>
        <fullName evidence="1">KIB1-4 beta-propeller domain-containing protein</fullName>
    </recommendedName>
</protein>
<dbReference type="EnsemblPlants" id="OPUNC07G02620.1">
    <property type="protein sequence ID" value="OPUNC07G02620.1"/>
    <property type="gene ID" value="OPUNC07G02620"/>
</dbReference>
<name>A0A0E0LH10_ORYPU</name>
<dbReference type="PANTHER" id="PTHR33110">
    <property type="entry name" value="F-BOX/KELCH-REPEAT PROTEIN-RELATED"/>
    <property type="match status" value="1"/>
</dbReference>
<proteinExistence type="predicted"/>
<reference evidence="2" key="1">
    <citation type="submission" date="2015-04" db="UniProtKB">
        <authorList>
            <consortium name="EnsemblPlants"/>
        </authorList>
    </citation>
    <scope>IDENTIFICATION</scope>
</reference>
<feature type="domain" description="KIB1-4 beta-propeller" evidence="1">
    <location>
        <begin position="67"/>
        <end position="350"/>
    </location>
</feature>
<dbReference type="Gene3D" id="1.20.1280.50">
    <property type="match status" value="1"/>
</dbReference>
<evidence type="ECO:0000313" key="2">
    <source>
        <dbReference type="EnsemblPlants" id="OPUNC07G02620.1"/>
    </source>
</evidence>
<dbReference type="SUPFAM" id="SSF81383">
    <property type="entry name" value="F-box domain"/>
    <property type="match status" value="1"/>
</dbReference>
<dbReference type="InterPro" id="IPR036047">
    <property type="entry name" value="F-box-like_dom_sf"/>
</dbReference>
<dbReference type="HOGENOM" id="CLU_019286_12_1_1"/>
<dbReference type="OMA" id="DWDFIYA"/>
<dbReference type="InterPro" id="IPR005174">
    <property type="entry name" value="KIB1-4_b-propeller"/>
</dbReference>
<organism evidence="2">
    <name type="scientific">Oryza punctata</name>
    <name type="common">Red rice</name>
    <dbReference type="NCBI Taxonomy" id="4537"/>
    <lineage>
        <taxon>Eukaryota</taxon>
        <taxon>Viridiplantae</taxon>
        <taxon>Streptophyta</taxon>
        <taxon>Embryophyta</taxon>
        <taxon>Tracheophyta</taxon>
        <taxon>Spermatophyta</taxon>
        <taxon>Magnoliopsida</taxon>
        <taxon>Liliopsida</taxon>
        <taxon>Poales</taxon>
        <taxon>Poaceae</taxon>
        <taxon>BOP clade</taxon>
        <taxon>Oryzoideae</taxon>
        <taxon>Oryzeae</taxon>
        <taxon>Oryzinae</taxon>
        <taxon>Oryza</taxon>
    </lineage>
</organism>
<dbReference type="eggNOG" id="ENOG502RRP3">
    <property type="taxonomic scope" value="Eukaryota"/>
</dbReference>
<sequence length="394" mass="45557">MDDEGAWSPWPDLQPELAGMVFCRLLSYGDRLRFRAVCRRWRLAARQQHPLPPALPWLNLDRITYQSLPDGEVHRIPVPDELPAGTVCRGSFDGWLLYDRSEQLECFLRNPISKAKIDLPYHWHCHEAILPDDEEGRHTMCFHESAVRRIVVCSPDLVVAAHVYLGLLFHRPSMHSTWSLADSPSTACNITLYRGKLYSISIYGELFVHEFSHHGHGDHVSSRFEIVIDTTPPEVEGWSTHYLVVSCTGKLLMVRWRWRLPNSYTMRRWRADELSKAINLDVFEADLEKRHWSEVKEIGDQALFVGTTCSKALPLPDHGNRIFFLGFDITQYCLGGIIHGIGDCAYCVYDMKNGTFIFDNPVSIKRERLSYGSEGNLSQRWRADWFFPSFEPWF</sequence>
<reference evidence="2" key="2">
    <citation type="submission" date="2018-05" db="EMBL/GenBank/DDBJ databases">
        <title>OpunRS2 (Oryza punctata Reference Sequence Version 2).</title>
        <authorList>
            <person name="Zhang J."/>
            <person name="Kudrna D."/>
            <person name="Lee S."/>
            <person name="Talag J."/>
            <person name="Welchert J."/>
            <person name="Wing R.A."/>
        </authorList>
    </citation>
    <scope>NUCLEOTIDE SEQUENCE [LARGE SCALE GENOMIC DNA]</scope>
</reference>
<dbReference type="Pfam" id="PF03478">
    <property type="entry name" value="Beta-prop_KIB1-4"/>
    <property type="match status" value="1"/>
</dbReference>
<accession>A0A0E0LH10</accession>
<evidence type="ECO:0000259" key="1">
    <source>
        <dbReference type="Pfam" id="PF03478"/>
    </source>
</evidence>
<keyword evidence="3" id="KW-1185">Reference proteome</keyword>